<proteinExistence type="predicted"/>
<evidence type="ECO:0000313" key="1">
    <source>
        <dbReference type="EMBL" id="MFH8551511.1"/>
    </source>
</evidence>
<dbReference type="Proteomes" id="UP001610818">
    <property type="component" value="Unassembled WGS sequence"/>
</dbReference>
<keyword evidence="2" id="KW-1185">Reference proteome</keyword>
<protein>
    <submittedName>
        <fullName evidence="1">Uncharacterized protein</fullName>
    </submittedName>
</protein>
<name>A0ABW7R2P2_9ACTN</name>
<comment type="caution">
    <text evidence="1">The sequence shown here is derived from an EMBL/GenBank/DDBJ whole genome shotgun (WGS) entry which is preliminary data.</text>
</comment>
<accession>A0ABW7R2P2</accession>
<evidence type="ECO:0000313" key="2">
    <source>
        <dbReference type="Proteomes" id="UP001610818"/>
    </source>
</evidence>
<organism evidence="1 2">
    <name type="scientific">Streptomyces longisporoflavus</name>
    <dbReference type="NCBI Taxonomy" id="28044"/>
    <lineage>
        <taxon>Bacteria</taxon>
        <taxon>Bacillati</taxon>
        <taxon>Actinomycetota</taxon>
        <taxon>Actinomycetes</taxon>
        <taxon>Kitasatosporales</taxon>
        <taxon>Streptomycetaceae</taxon>
        <taxon>Streptomyces</taxon>
    </lineage>
</organism>
<reference evidence="1 2" key="1">
    <citation type="submission" date="2024-10" db="EMBL/GenBank/DDBJ databases">
        <title>The Natural Products Discovery Center: Release of the First 8490 Sequenced Strains for Exploring Actinobacteria Biosynthetic Diversity.</title>
        <authorList>
            <person name="Kalkreuter E."/>
            <person name="Kautsar S.A."/>
            <person name="Yang D."/>
            <person name="Bader C.D."/>
            <person name="Teijaro C.N."/>
            <person name="Fluegel L."/>
            <person name="Davis C.M."/>
            <person name="Simpson J.R."/>
            <person name="Lauterbach L."/>
            <person name="Steele A.D."/>
            <person name="Gui C."/>
            <person name="Meng S."/>
            <person name="Li G."/>
            <person name="Viehrig K."/>
            <person name="Ye F."/>
            <person name="Su P."/>
            <person name="Kiefer A.F."/>
            <person name="Nichols A."/>
            <person name="Cepeda A.J."/>
            <person name="Yan W."/>
            <person name="Fan B."/>
            <person name="Jiang Y."/>
            <person name="Adhikari A."/>
            <person name="Zheng C.-J."/>
            <person name="Schuster L."/>
            <person name="Cowan T.M."/>
            <person name="Smanski M.J."/>
            <person name="Chevrette M.G."/>
            <person name="De Carvalho L.P.S."/>
            <person name="Shen B."/>
        </authorList>
    </citation>
    <scope>NUCLEOTIDE SEQUENCE [LARGE SCALE GENOMIC DNA]</scope>
    <source>
        <strain evidence="1 2">NPDC017990</strain>
    </source>
</reference>
<sequence length="68" mass="6764">MSISNPTGDGGDRFVGASAGDTLGGVTGTLSNTVNTLSRSITSAGAGAKITPDMVNQAQQIQDKLPQS</sequence>
<gene>
    <name evidence="1" type="ORF">ACH4F9_41690</name>
</gene>
<dbReference type="RefSeq" id="WP_397718469.1">
    <property type="nucleotide sequence ID" value="NZ_JBIRGN010000012.1"/>
</dbReference>
<dbReference type="EMBL" id="JBIRGQ010000012">
    <property type="protein sequence ID" value="MFH8551511.1"/>
    <property type="molecule type" value="Genomic_DNA"/>
</dbReference>